<dbReference type="SUPFAM" id="SSF52540">
    <property type="entry name" value="P-loop containing nucleoside triphosphate hydrolases"/>
    <property type="match status" value="1"/>
</dbReference>
<gene>
    <name evidence="11" type="ORF">SAMN04489727_2265</name>
</gene>
<feature type="region of interest" description="Disordered" evidence="7">
    <location>
        <begin position="390"/>
        <end position="526"/>
    </location>
</feature>
<dbReference type="SMART" id="SM00487">
    <property type="entry name" value="DEXDc"/>
    <property type="match status" value="1"/>
</dbReference>
<dbReference type="InterPro" id="IPR027417">
    <property type="entry name" value="P-loop_NTPase"/>
</dbReference>
<feature type="domain" description="DEAD-box RNA helicase Q" evidence="10">
    <location>
        <begin position="2"/>
        <end position="30"/>
    </location>
</feature>
<dbReference type="InterPro" id="IPR014014">
    <property type="entry name" value="RNA_helicase_DEAD_Q_motif"/>
</dbReference>
<feature type="domain" description="Helicase C-terminal" evidence="9">
    <location>
        <begin position="219"/>
        <end position="382"/>
    </location>
</feature>
<evidence type="ECO:0000259" key="8">
    <source>
        <dbReference type="PROSITE" id="PS51192"/>
    </source>
</evidence>
<dbReference type="Pfam" id="PF00270">
    <property type="entry name" value="DEAD"/>
    <property type="match status" value="1"/>
</dbReference>
<dbReference type="OrthoDB" id="9805696at2"/>
<dbReference type="PANTHER" id="PTHR47959">
    <property type="entry name" value="ATP-DEPENDENT RNA HELICASE RHLE-RELATED"/>
    <property type="match status" value="1"/>
</dbReference>
<dbReference type="Gene3D" id="3.40.50.300">
    <property type="entry name" value="P-loop containing nucleotide triphosphate hydrolases"/>
    <property type="match status" value="2"/>
</dbReference>
<evidence type="ECO:0000256" key="7">
    <source>
        <dbReference type="SAM" id="MobiDB-lite"/>
    </source>
</evidence>
<evidence type="ECO:0000259" key="10">
    <source>
        <dbReference type="PROSITE" id="PS51195"/>
    </source>
</evidence>
<dbReference type="SMART" id="SM00490">
    <property type="entry name" value="HELICc"/>
    <property type="match status" value="1"/>
</dbReference>
<reference evidence="12" key="1">
    <citation type="submission" date="2016-10" db="EMBL/GenBank/DDBJ databases">
        <authorList>
            <person name="Varghese N."/>
            <person name="Submissions S."/>
        </authorList>
    </citation>
    <scope>NUCLEOTIDE SEQUENCE [LARGE SCALE GENOMIC DNA]</scope>
    <source>
        <strain evidence="12">DSM 44544</strain>
    </source>
</reference>
<evidence type="ECO:0000313" key="12">
    <source>
        <dbReference type="Proteomes" id="UP000199622"/>
    </source>
</evidence>
<dbReference type="AlphaFoldDB" id="A0A1H4P4K5"/>
<dbReference type="PROSITE" id="PS51194">
    <property type="entry name" value="HELICASE_CTER"/>
    <property type="match status" value="1"/>
</dbReference>
<comment type="similarity">
    <text evidence="5">Belongs to the DEAD box helicase family.</text>
</comment>
<dbReference type="GO" id="GO:0005524">
    <property type="term" value="F:ATP binding"/>
    <property type="evidence" value="ECO:0007669"/>
    <property type="project" value="UniProtKB-KW"/>
</dbReference>
<dbReference type="InterPro" id="IPR044742">
    <property type="entry name" value="DEAD/DEAH_RhlB"/>
</dbReference>
<keyword evidence="3 11" id="KW-0347">Helicase</keyword>
<evidence type="ECO:0000259" key="9">
    <source>
        <dbReference type="PROSITE" id="PS51194"/>
    </source>
</evidence>
<feature type="compositionally biased region" description="Gly residues" evidence="7">
    <location>
        <begin position="492"/>
        <end position="510"/>
    </location>
</feature>
<feature type="short sequence motif" description="Q motif" evidence="6">
    <location>
        <begin position="2"/>
        <end position="30"/>
    </location>
</feature>
<keyword evidence="1" id="KW-0547">Nucleotide-binding</keyword>
<dbReference type="InterPro" id="IPR014001">
    <property type="entry name" value="Helicase_ATP-bd"/>
</dbReference>
<dbReference type="RefSeq" id="WP_091306060.1">
    <property type="nucleotide sequence ID" value="NZ_FNSO01000004.1"/>
</dbReference>
<evidence type="ECO:0000256" key="3">
    <source>
        <dbReference type="ARBA" id="ARBA00022806"/>
    </source>
</evidence>
<dbReference type="GO" id="GO:0003724">
    <property type="term" value="F:RNA helicase activity"/>
    <property type="evidence" value="ECO:0007669"/>
    <property type="project" value="InterPro"/>
</dbReference>
<proteinExistence type="inferred from homology"/>
<dbReference type="InterPro" id="IPR001650">
    <property type="entry name" value="Helicase_C-like"/>
</dbReference>
<dbReference type="PROSITE" id="PS51192">
    <property type="entry name" value="HELICASE_ATP_BIND_1"/>
    <property type="match status" value="1"/>
</dbReference>
<dbReference type="InterPro" id="IPR050079">
    <property type="entry name" value="DEAD_box_RNA_helicase"/>
</dbReference>
<evidence type="ECO:0000256" key="2">
    <source>
        <dbReference type="ARBA" id="ARBA00022801"/>
    </source>
</evidence>
<dbReference type="CDD" id="cd00268">
    <property type="entry name" value="DEADc"/>
    <property type="match status" value="1"/>
</dbReference>
<evidence type="ECO:0000256" key="6">
    <source>
        <dbReference type="PROSITE-ProRule" id="PRU00552"/>
    </source>
</evidence>
<dbReference type="InterPro" id="IPR011545">
    <property type="entry name" value="DEAD/DEAH_box_helicase_dom"/>
</dbReference>
<dbReference type="GO" id="GO:0003676">
    <property type="term" value="F:nucleic acid binding"/>
    <property type="evidence" value="ECO:0007669"/>
    <property type="project" value="InterPro"/>
</dbReference>
<dbReference type="STRING" id="208445.SAMN04489727_2265"/>
<sequence>MSTFAELGLPTPLVAALATQGVTEPFPIQAATLPHTLAGRDVLGRGRTGSGKTYGFVLPVLARLAAGPTRRKPGRPRALILAPTRELATQIEASILPLARPLGLKATTIFGGVSANPQITRLRDGVDIVVACPGRLADHMRSGHVKLDAVEITVLDEADHMADLGFLPEVRRIMDATPERGQRLLFSATLDNGVDVLVKRFMDDPVLHSVDSAQSPVATMEHHVLHLEETHRLPVLVDLTAAPGRTLVFTRTKSRAKALTRKLNASGVPAVELHGNLGQNARTRNLEAFSSGTARTLVATDIAARGIHVDDVRLVIHADPPVEHKAYLHRSGRTARAGASGTVVTLMTDAQVRDVRDLTRKAGIQPTTTQLGPGHPLLAELAPGERTFSKAPAVDNRPKKVSATGAAPGGGRGRRSAAPKENRGGQRARAAVQEKQRSAGSGSRRSDGAAAAGGSSRRSGAPAASGGARRSGGAAAASGGARGTAAASGGARRSGGAAGTGGNRRSGSGGAAAFSAGTRAGGRRSR</sequence>
<dbReference type="EMBL" id="FNSO01000004">
    <property type="protein sequence ID" value="SEC02118.1"/>
    <property type="molecule type" value="Genomic_DNA"/>
</dbReference>
<dbReference type="PROSITE" id="PS51195">
    <property type="entry name" value="Q_MOTIF"/>
    <property type="match status" value="1"/>
</dbReference>
<evidence type="ECO:0000256" key="5">
    <source>
        <dbReference type="ARBA" id="ARBA00038437"/>
    </source>
</evidence>
<protein>
    <submittedName>
        <fullName evidence="11">Superfamily II DNA and RNA helicase</fullName>
    </submittedName>
</protein>
<accession>A0A1H4P4K5</accession>
<dbReference type="CDD" id="cd18787">
    <property type="entry name" value="SF2_C_DEAD"/>
    <property type="match status" value="1"/>
</dbReference>
<keyword evidence="4" id="KW-0067">ATP-binding</keyword>
<dbReference type="GO" id="GO:0005829">
    <property type="term" value="C:cytosol"/>
    <property type="evidence" value="ECO:0007669"/>
    <property type="project" value="TreeGrafter"/>
</dbReference>
<organism evidence="11 12">
    <name type="scientific">Amycolatopsis tolypomycina</name>
    <dbReference type="NCBI Taxonomy" id="208445"/>
    <lineage>
        <taxon>Bacteria</taxon>
        <taxon>Bacillati</taxon>
        <taxon>Actinomycetota</taxon>
        <taxon>Actinomycetes</taxon>
        <taxon>Pseudonocardiales</taxon>
        <taxon>Pseudonocardiaceae</taxon>
        <taxon>Amycolatopsis</taxon>
    </lineage>
</organism>
<feature type="domain" description="Helicase ATP-binding" evidence="8">
    <location>
        <begin position="33"/>
        <end position="208"/>
    </location>
</feature>
<dbReference type="Pfam" id="PF00271">
    <property type="entry name" value="Helicase_C"/>
    <property type="match status" value="1"/>
</dbReference>
<dbReference type="Proteomes" id="UP000199622">
    <property type="component" value="Unassembled WGS sequence"/>
</dbReference>
<dbReference type="PANTHER" id="PTHR47959:SF13">
    <property type="entry name" value="ATP-DEPENDENT RNA HELICASE RHLE"/>
    <property type="match status" value="1"/>
</dbReference>
<name>A0A1H4P4K5_9PSEU</name>
<keyword evidence="12" id="KW-1185">Reference proteome</keyword>
<feature type="compositionally biased region" description="Low complexity" evidence="7">
    <location>
        <begin position="438"/>
        <end position="491"/>
    </location>
</feature>
<dbReference type="GO" id="GO:0016787">
    <property type="term" value="F:hydrolase activity"/>
    <property type="evidence" value="ECO:0007669"/>
    <property type="project" value="UniProtKB-KW"/>
</dbReference>
<evidence type="ECO:0000256" key="1">
    <source>
        <dbReference type="ARBA" id="ARBA00022741"/>
    </source>
</evidence>
<keyword evidence="2" id="KW-0378">Hydrolase</keyword>
<evidence type="ECO:0000256" key="4">
    <source>
        <dbReference type="ARBA" id="ARBA00022840"/>
    </source>
</evidence>
<evidence type="ECO:0000313" key="11">
    <source>
        <dbReference type="EMBL" id="SEC02118.1"/>
    </source>
</evidence>